<reference evidence="7" key="1">
    <citation type="submission" date="2022-04" db="EMBL/GenBank/DDBJ databases">
        <title>Whole genome sequence of Sphaerotilus sp. FB-5.</title>
        <authorList>
            <person name="Takeda M."/>
            <person name="Narihara S."/>
            <person name="Akimoto M."/>
            <person name="Akimoto R."/>
            <person name="Nishiyashiki S."/>
            <person name="Murakami T."/>
        </authorList>
    </citation>
    <scope>NUCLEOTIDE SEQUENCE</scope>
    <source>
        <strain evidence="7">FB-5</strain>
    </source>
</reference>
<evidence type="ECO:0000256" key="1">
    <source>
        <dbReference type="ARBA" id="ARBA00004141"/>
    </source>
</evidence>
<feature type="transmembrane region" description="Helical" evidence="5">
    <location>
        <begin position="38"/>
        <end position="66"/>
    </location>
</feature>
<feature type="domain" description="O-antigen ligase-related" evidence="6">
    <location>
        <begin position="249"/>
        <end position="396"/>
    </location>
</feature>
<comment type="subcellular location">
    <subcellularLocation>
        <location evidence="1">Membrane</location>
        <topology evidence="1">Multi-pass membrane protein</topology>
    </subcellularLocation>
</comment>
<feature type="transmembrane region" description="Helical" evidence="5">
    <location>
        <begin position="120"/>
        <end position="140"/>
    </location>
</feature>
<accession>A0ABN6PIZ0</accession>
<dbReference type="EMBL" id="AP025730">
    <property type="protein sequence ID" value="BDI04943.1"/>
    <property type="molecule type" value="Genomic_DNA"/>
</dbReference>
<dbReference type="Proteomes" id="UP001057498">
    <property type="component" value="Chromosome"/>
</dbReference>
<feature type="transmembrane region" description="Helical" evidence="5">
    <location>
        <begin position="247"/>
        <end position="279"/>
    </location>
</feature>
<dbReference type="Pfam" id="PF04932">
    <property type="entry name" value="Wzy_C"/>
    <property type="match status" value="1"/>
</dbReference>
<organism evidence="7 8">
    <name type="scientific">Sphaerotilus microaerophilus</name>
    <dbReference type="NCBI Taxonomy" id="2914710"/>
    <lineage>
        <taxon>Bacteria</taxon>
        <taxon>Pseudomonadati</taxon>
        <taxon>Pseudomonadota</taxon>
        <taxon>Betaproteobacteria</taxon>
        <taxon>Burkholderiales</taxon>
        <taxon>Sphaerotilaceae</taxon>
        <taxon>Sphaerotilus</taxon>
    </lineage>
</organism>
<protein>
    <recommendedName>
        <fullName evidence="6">O-antigen ligase-related domain-containing protein</fullName>
    </recommendedName>
</protein>
<evidence type="ECO:0000259" key="6">
    <source>
        <dbReference type="Pfam" id="PF04932"/>
    </source>
</evidence>
<keyword evidence="3 5" id="KW-1133">Transmembrane helix</keyword>
<dbReference type="PANTHER" id="PTHR37422:SF13">
    <property type="entry name" value="LIPOPOLYSACCHARIDE BIOSYNTHESIS PROTEIN PA4999-RELATED"/>
    <property type="match status" value="1"/>
</dbReference>
<feature type="transmembrane region" description="Helical" evidence="5">
    <location>
        <begin position="12"/>
        <end position="32"/>
    </location>
</feature>
<evidence type="ECO:0000256" key="5">
    <source>
        <dbReference type="SAM" id="Phobius"/>
    </source>
</evidence>
<feature type="transmembrane region" description="Helical" evidence="5">
    <location>
        <begin position="179"/>
        <end position="198"/>
    </location>
</feature>
<feature type="transmembrane region" description="Helical" evidence="5">
    <location>
        <begin position="380"/>
        <end position="403"/>
    </location>
</feature>
<dbReference type="InterPro" id="IPR007016">
    <property type="entry name" value="O-antigen_ligase-rel_domated"/>
</dbReference>
<keyword evidence="2 5" id="KW-0812">Transmembrane</keyword>
<feature type="transmembrane region" description="Helical" evidence="5">
    <location>
        <begin position="219"/>
        <end position="235"/>
    </location>
</feature>
<feature type="transmembrane region" description="Helical" evidence="5">
    <location>
        <begin position="448"/>
        <end position="466"/>
    </location>
</feature>
<dbReference type="PANTHER" id="PTHR37422">
    <property type="entry name" value="TEICHURONIC ACID BIOSYNTHESIS PROTEIN TUAE"/>
    <property type="match status" value="1"/>
</dbReference>
<keyword evidence="8" id="KW-1185">Reference proteome</keyword>
<evidence type="ECO:0000256" key="2">
    <source>
        <dbReference type="ARBA" id="ARBA00022692"/>
    </source>
</evidence>
<feature type="transmembrane region" description="Helical" evidence="5">
    <location>
        <begin position="424"/>
        <end position="442"/>
    </location>
</feature>
<evidence type="ECO:0000256" key="3">
    <source>
        <dbReference type="ARBA" id="ARBA00022989"/>
    </source>
</evidence>
<feature type="transmembrane region" description="Helical" evidence="5">
    <location>
        <begin position="286"/>
        <end position="307"/>
    </location>
</feature>
<proteinExistence type="predicted"/>
<dbReference type="RefSeq" id="WP_251973025.1">
    <property type="nucleotide sequence ID" value="NZ_AP025730.1"/>
</dbReference>
<sequence length="471" mass="50988">MRLSAETVRNDIAVPLVVLLFAMLIGASLAVLPPVFPLAVLVALAVVIVVFRYPIVGLILTMGFIYRVIPAQLAVEIPLGGFKAKPYEFLLLLTAVSVLTKPAGRAAAYYGQKTITRIDLSSAILIATMLLAFLVSRFILGNHERSVIEARGYLSLLALPLIPRLLASDKDWQRMTTVMILMGALIAAYVLIQMATGFNIMGGRLEDLDLSKNSGVRRSLLFGGAVVMFSIYQLSEMAKPGNFAKTVPLLMLIAAGIIGTFTRSLWVSAAIGATLVAYLNGGVKSVLKVSALGIFAVTTGLALAAIFEPKVVSAAVDRAAGIVTEFQSGESYGWRVRENEFARKAIMEKPFTGVGLGGRYKPIEWSKGAFENADYFIHNAYMGVVLKMGVLGILFLGTTILLYRFAWQSGKKSQDHDYLMRRNSFAGVMLGFFLGGFVSPSFLTFHGFLFLSICIIGTFPPVMAKISSPAR</sequence>
<keyword evidence="4 5" id="KW-0472">Membrane</keyword>
<evidence type="ECO:0000256" key="4">
    <source>
        <dbReference type="ARBA" id="ARBA00023136"/>
    </source>
</evidence>
<dbReference type="InterPro" id="IPR051533">
    <property type="entry name" value="WaaL-like"/>
</dbReference>
<evidence type="ECO:0000313" key="8">
    <source>
        <dbReference type="Proteomes" id="UP001057498"/>
    </source>
</evidence>
<evidence type="ECO:0000313" key="7">
    <source>
        <dbReference type="EMBL" id="BDI04943.1"/>
    </source>
</evidence>
<gene>
    <name evidence="7" type="ORF">CATMQ487_19130</name>
</gene>
<name>A0ABN6PIZ0_9BURK</name>